<dbReference type="InterPro" id="IPR029016">
    <property type="entry name" value="GAF-like_dom_sf"/>
</dbReference>
<dbReference type="SUPFAM" id="SSF55781">
    <property type="entry name" value="GAF domain-like"/>
    <property type="match status" value="1"/>
</dbReference>
<gene>
    <name evidence="2" type="ORF">KDAU_26040</name>
</gene>
<keyword evidence="3" id="KW-1185">Reference proteome</keyword>
<dbReference type="OrthoDB" id="156291at2"/>
<dbReference type="RefSeq" id="WP_126596340.1">
    <property type="nucleotide sequence ID" value="NZ_BIFQ01000001.1"/>
</dbReference>
<dbReference type="Proteomes" id="UP000287224">
    <property type="component" value="Unassembled WGS sequence"/>
</dbReference>
<feature type="domain" description="GAF" evidence="1">
    <location>
        <begin position="116"/>
        <end position="251"/>
    </location>
</feature>
<dbReference type="Pfam" id="PF13185">
    <property type="entry name" value="GAF_2"/>
    <property type="match status" value="1"/>
</dbReference>
<dbReference type="Gene3D" id="3.30.450.40">
    <property type="match status" value="1"/>
</dbReference>
<sequence length="333" mass="38090">METTWRELLRNVASDPLEQQKILDSLNINAMTLKRWVNGETNPRPQNLRLLLNALPQYRKQLLLLLTTEFPYIRQENLLQDEHIALISNDFYERVMSTYVGVSQHMRSATISSLILQQILKHLDPDLNGMLVYVAQCVPPDQGQKVRSLRMMAGNGTPPWSTYVEYHPQFFGAESLVGYAVSSGHSSTLQNRDEIQRIFPYDQIEDVRSAVAAPILLANQTAGALYIASTQTDFFSYAHLSLIQKYVELMCLAFERQEFYLLSDISLGVMPSSEQQLSALVTFQSLVTQQIILAAQENRTLTRLQAEQIAWQQLEEKLFMQMNEIMHQSEKTG</sequence>
<comment type="caution">
    <text evidence="2">The sequence shown here is derived from an EMBL/GenBank/DDBJ whole genome shotgun (WGS) entry which is preliminary data.</text>
</comment>
<dbReference type="InterPro" id="IPR003018">
    <property type="entry name" value="GAF"/>
</dbReference>
<dbReference type="AlphaFoldDB" id="A0A401ZEI1"/>
<organism evidence="2 3">
    <name type="scientific">Dictyobacter aurantiacus</name>
    <dbReference type="NCBI Taxonomy" id="1936993"/>
    <lineage>
        <taxon>Bacteria</taxon>
        <taxon>Bacillati</taxon>
        <taxon>Chloroflexota</taxon>
        <taxon>Ktedonobacteria</taxon>
        <taxon>Ktedonobacterales</taxon>
        <taxon>Dictyobacteraceae</taxon>
        <taxon>Dictyobacter</taxon>
    </lineage>
</organism>
<evidence type="ECO:0000313" key="2">
    <source>
        <dbReference type="EMBL" id="GCE05275.1"/>
    </source>
</evidence>
<evidence type="ECO:0000313" key="3">
    <source>
        <dbReference type="Proteomes" id="UP000287224"/>
    </source>
</evidence>
<proteinExistence type="predicted"/>
<name>A0A401ZEI1_9CHLR</name>
<accession>A0A401ZEI1</accession>
<protein>
    <recommendedName>
        <fullName evidence="1">GAF domain-containing protein</fullName>
    </recommendedName>
</protein>
<dbReference type="EMBL" id="BIFQ01000001">
    <property type="protein sequence ID" value="GCE05275.1"/>
    <property type="molecule type" value="Genomic_DNA"/>
</dbReference>
<reference evidence="3" key="1">
    <citation type="submission" date="2018-12" db="EMBL/GenBank/DDBJ databases">
        <title>Tengunoibacter tsumagoiensis gen. nov., sp. nov., Dictyobacter kobayashii sp. nov., D. alpinus sp. nov., and D. joshuensis sp. nov. and description of Dictyobacteraceae fam. nov. within the order Ktedonobacterales isolated from Tengu-no-mugimeshi.</title>
        <authorList>
            <person name="Wang C.M."/>
            <person name="Zheng Y."/>
            <person name="Sakai Y."/>
            <person name="Toyoda A."/>
            <person name="Minakuchi Y."/>
            <person name="Abe K."/>
            <person name="Yokota A."/>
            <person name="Yabe S."/>
        </authorList>
    </citation>
    <scope>NUCLEOTIDE SEQUENCE [LARGE SCALE GENOMIC DNA]</scope>
    <source>
        <strain evidence="3">S-27</strain>
    </source>
</reference>
<evidence type="ECO:0000259" key="1">
    <source>
        <dbReference type="Pfam" id="PF13185"/>
    </source>
</evidence>